<evidence type="ECO:0000256" key="2">
    <source>
        <dbReference type="HAMAP-Rule" id="MF_00612"/>
    </source>
</evidence>
<dbReference type="AlphaFoldDB" id="A0AB39USK8"/>
<dbReference type="InterPro" id="IPR004027">
    <property type="entry name" value="SEC_C_motif"/>
</dbReference>
<dbReference type="Pfam" id="PF17775">
    <property type="entry name" value="YchJ_M-like"/>
    <property type="match status" value="1"/>
</dbReference>
<dbReference type="PANTHER" id="PTHR33747:SF1">
    <property type="entry name" value="ADENYLATE CYCLASE-ASSOCIATED CAP C-TERMINAL DOMAIN-CONTAINING PROTEIN"/>
    <property type="match status" value="1"/>
</dbReference>
<dbReference type="PANTHER" id="PTHR33747">
    <property type="entry name" value="UPF0225 PROTEIN SCO1677"/>
    <property type="match status" value="1"/>
</dbReference>
<dbReference type="Pfam" id="PF02810">
    <property type="entry name" value="SEC-C"/>
    <property type="match status" value="2"/>
</dbReference>
<dbReference type="RefSeq" id="WP_369600063.1">
    <property type="nucleotide sequence ID" value="NZ_CP154858.1"/>
</dbReference>
<name>A0AB39USK8_9GAMM</name>
<dbReference type="InterPro" id="IPR032710">
    <property type="entry name" value="NTF2-like_dom_sf"/>
</dbReference>
<dbReference type="Gene3D" id="3.10.450.50">
    <property type="match status" value="1"/>
</dbReference>
<dbReference type="HAMAP" id="MF_00612">
    <property type="entry name" value="UPF0225"/>
    <property type="match status" value="1"/>
</dbReference>
<evidence type="ECO:0000256" key="1">
    <source>
        <dbReference type="ARBA" id="ARBA00010839"/>
    </source>
</evidence>
<dbReference type="SUPFAM" id="SSF103642">
    <property type="entry name" value="Sec-C motif"/>
    <property type="match status" value="1"/>
</dbReference>
<sequence length="158" mass="17710">MLTSTPTDPARPCPCGSGRSYGECCRPAHAGTPPATAEALMRSRFSAFALGLKDYLITTWHPDFCPDQLDLSGSPEWVRLEVLSAREQSFSAQVHFVATWRSGNDWGCLEERSDFVRENGLWYYTRGETREYPLHPERNAPCPCGSGRKFKKCCLGRS</sequence>
<dbReference type="InterPro" id="IPR023006">
    <property type="entry name" value="YchJ-like"/>
</dbReference>
<protein>
    <recommendedName>
        <fullName evidence="2">UPF0225 protein AAIA72_09385</fullName>
    </recommendedName>
</protein>
<dbReference type="InterPro" id="IPR048469">
    <property type="entry name" value="YchJ-like_M"/>
</dbReference>
<dbReference type="EMBL" id="CP154858">
    <property type="protein sequence ID" value="XDT71024.1"/>
    <property type="molecule type" value="Genomic_DNA"/>
</dbReference>
<comment type="similarity">
    <text evidence="1 2">Belongs to the UPF0225 family.</text>
</comment>
<gene>
    <name evidence="4" type="ORF">AAIA72_09385</name>
</gene>
<organism evidence="4">
    <name type="scientific">Thermohahella caldifontis</name>
    <dbReference type="NCBI Taxonomy" id="3142973"/>
    <lineage>
        <taxon>Bacteria</taxon>
        <taxon>Pseudomonadati</taxon>
        <taxon>Pseudomonadota</taxon>
        <taxon>Gammaproteobacteria</taxon>
        <taxon>Oceanospirillales</taxon>
        <taxon>Hahellaceae</taxon>
        <taxon>Thermohahella</taxon>
    </lineage>
</organism>
<reference evidence="4" key="1">
    <citation type="submission" date="2024-05" db="EMBL/GenBank/DDBJ databases">
        <title>Genome sequencing of novel strain.</title>
        <authorList>
            <person name="Ganbat D."/>
            <person name="Ganbat S."/>
            <person name="Lee S.-J."/>
        </authorList>
    </citation>
    <scope>NUCLEOTIDE SEQUENCE</scope>
    <source>
        <strain evidence="4">SMD15-11</strain>
    </source>
</reference>
<dbReference type="KEGG" id="tcd:AAIA72_09385"/>
<feature type="domain" description="YchJ-like middle NTF2-like" evidence="3">
    <location>
        <begin position="36"/>
        <end position="127"/>
    </location>
</feature>
<accession>A0AB39USK8</accession>
<evidence type="ECO:0000313" key="4">
    <source>
        <dbReference type="EMBL" id="XDT71024.1"/>
    </source>
</evidence>
<evidence type="ECO:0000259" key="3">
    <source>
        <dbReference type="Pfam" id="PF17775"/>
    </source>
</evidence>
<proteinExistence type="inferred from homology"/>
<dbReference type="SUPFAM" id="SSF54427">
    <property type="entry name" value="NTF2-like"/>
    <property type="match status" value="1"/>
</dbReference>